<dbReference type="Gene3D" id="3.30.429.10">
    <property type="entry name" value="Macrophage Migration Inhibitory Factor"/>
    <property type="match status" value="1"/>
</dbReference>
<dbReference type="PANTHER" id="PTHR35530:SF1">
    <property type="entry name" value="2-HYDROXYMUCONATE TAUTOMERASE"/>
    <property type="match status" value="1"/>
</dbReference>
<dbReference type="NCBIfam" id="TIGR00013">
    <property type="entry name" value="taut"/>
    <property type="match status" value="1"/>
</dbReference>
<reference evidence="6 7" key="1">
    <citation type="journal article" date="2011" name="BMC Genomics">
        <title>Genomic insights into an obligate epibiotic bacterial predator: Micavibrio aeruginosavorus ARL-13.</title>
        <authorList>
            <person name="Wang Z."/>
            <person name="Kadouri D."/>
            <person name="Wu M."/>
        </authorList>
    </citation>
    <scope>NUCLEOTIDE SEQUENCE [LARGE SCALE GENOMIC DNA]</scope>
    <source>
        <strain evidence="6 7">ARL-13</strain>
    </source>
</reference>
<dbReference type="GO" id="GO:0016853">
    <property type="term" value="F:isomerase activity"/>
    <property type="evidence" value="ECO:0007669"/>
    <property type="project" value="UniProtKB-UniRule"/>
</dbReference>
<feature type="active site" description="Proton acceptor; via imino nitrogen" evidence="3">
    <location>
        <position position="2"/>
    </location>
</feature>
<evidence type="ECO:0000313" key="7">
    <source>
        <dbReference type="Proteomes" id="UP000009286"/>
    </source>
</evidence>
<evidence type="ECO:0000313" key="6">
    <source>
        <dbReference type="EMBL" id="AEP10231.1"/>
    </source>
</evidence>
<comment type="similarity">
    <text evidence="1 4">Belongs to the 4-oxalocrotonate tautomerase family.</text>
</comment>
<evidence type="ECO:0000259" key="5">
    <source>
        <dbReference type="Pfam" id="PF01361"/>
    </source>
</evidence>
<keyword evidence="2 4" id="KW-0413">Isomerase</keyword>
<dbReference type="NCBIfam" id="NF002571">
    <property type="entry name" value="PRK02220.1"/>
    <property type="match status" value="1"/>
</dbReference>
<dbReference type="InterPro" id="IPR018191">
    <property type="entry name" value="4-OT"/>
</dbReference>
<dbReference type="OrthoDB" id="7867220at2"/>
<accession>G2KMD7</accession>
<dbReference type="Proteomes" id="UP000009286">
    <property type="component" value="Chromosome"/>
</dbReference>
<dbReference type="HOGENOM" id="CLU_148073_5_1_5"/>
<evidence type="ECO:0000256" key="3">
    <source>
        <dbReference type="PIRSR" id="PIRSR618191-1"/>
    </source>
</evidence>
<sequence>MPIVQIHLIEGRTVDQKRALVEKVTAAVCETVNVTPEHVKIILSDMAKHDYAIGGVLKLDAQK</sequence>
<dbReference type="RefSeq" id="WP_014103454.1">
    <property type="nucleotide sequence ID" value="NC_016026.1"/>
</dbReference>
<proteinExistence type="inferred from homology"/>
<dbReference type="EMBL" id="CP002382">
    <property type="protein sequence ID" value="AEP10231.1"/>
    <property type="molecule type" value="Genomic_DNA"/>
</dbReference>
<feature type="domain" description="4-oxalocrotonate tautomerase-like" evidence="5">
    <location>
        <begin position="2"/>
        <end position="58"/>
    </location>
</feature>
<organism evidence="6 7">
    <name type="scientific">Micavibrio aeruginosavorus (strain ARL-13)</name>
    <dbReference type="NCBI Taxonomy" id="856793"/>
    <lineage>
        <taxon>Bacteria</taxon>
        <taxon>Pseudomonadati</taxon>
        <taxon>Bdellovibrionota</taxon>
        <taxon>Bdellovibrionia</taxon>
        <taxon>Bdellovibrionales</taxon>
        <taxon>Pseudobdellovibrionaceae</taxon>
        <taxon>Micavibrio</taxon>
    </lineage>
</organism>
<dbReference type="InterPro" id="IPR014347">
    <property type="entry name" value="Tautomerase/MIF_sf"/>
</dbReference>
<evidence type="ECO:0000256" key="1">
    <source>
        <dbReference type="ARBA" id="ARBA00006723"/>
    </source>
</evidence>
<keyword evidence="7" id="KW-1185">Reference proteome</keyword>
<dbReference type="PANTHER" id="PTHR35530">
    <property type="entry name" value="TAUTOMERASE-RELATED"/>
    <property type="match status" value="1"/>
</dbReference>
<evidence type="ECO:0000256" key="4">
    <source>
        <dbReference type="RuleBase" id="RU362032"/>
    </source>
</evidence>
<gene>
    <name evidence="6" type="primary">xylH</name>
    <name evidence="6" type="ordered locus">MICA_1922</name>
</gene>
<dbReference type="SUPFAM" id="SSF55331">
    <property type="entry name" value="Tautomerase/MIF"/>
    <property type="match status" value="1"/>
</dbReference>
<dbReference type="Pfam" id="PF01361">
    <property type="entry name" value="Tautomerase"/>
    <property type="match status" value="1"/>
</dbReference>
<dbReference type="STRING" id="856793.MICA_1922"/>
<dbReference type="KEGG" id="mai:MICA_1922"/>
<dbReference type="EC" id="5.3.2.-" evidence="4"/>
<dbReference type="InterPro" id="IPR004370">
    <property type="entry name" value="4-OT-like_dom"/>
</dbReference>
<dbReference type="AlphaFoldDB" id="G2KMD7"/>
<evidence type="ECO:0000256" key="2">
    <source>
        <dbReference type="ARBA" id="ARBA00023235"/>
    </source>
</evidence>
<dbReference type="eggNOG" id="COG1942">
    <property type="taxonomic scope" value="Bacteria"/>
</dbReference>
<protein>
    <recommendedName>
        <fullName evidence="4">Tautomerase</fullName>
        <ecNumber evidence="4">5.3.2.-</ecNumber>
    </recommendedName>
</protein>
<dbReference type="NCBIfam" id="NF001966">
    <property type="entry name" value="PRK00745.1"/>
    <property type="match status" value="1"/>
</dbReference>
<name>G2KMD7_MICAA</name>